<keyword evidence="1" id="KW-1133">Transmembrane helix</keyword>
<keyword evidence="3" id="KW-1185">Reference proteome</keyword>
<keyword evidence="1" id="KW-0812">Transmembrane</keyword>
<feature type="transmembrane region" description="Helical" evidence="1">
    <location>
        <begin position="6"/>
        <end position="27"/>
    </location>
</feature>
<dbReference type="EMBL" id="JAERWL010000009">
    <property type="protein sequence ID" value="MBM9477242.1"/>
    <property type="molecule type" value="Genomic_DNA"/>
</dbReference>
<proteinExistence type="predicted"/>
<dbReference type="RefSeq" id="WP_205257319.1">
    <property type="nucleotide sequence ID" value="NZ_BAAAPV010000001.1"/>
</dbReference>
<reference evidence="2" key="1">
    <citation type="submission" date="2021-01" db="EMBL/GenBank/DDBJ databases">
        <title>KCTC 19127 draft genome.</title>
        <authorList>
            <person name="An D."/>
        </authorList>
    </citation>
    <scope>NUCLEOTIDE SEQUENCE</scope>
    <source>
        <strain evidence="2">KCTC 19127</strain>
    </source>
</reference>
<gene>
    <name evidence="2" type="ORF">JL107_12385</name>
</gene>
<sequence length="76" mass="7982">MSILQTVATFVVAPAALYGLIALLTLVPSRAKKRPRYAAGQSWDYPAQWWAGDAPVVVSGTGVSPAESRGGAHGTW</sequence>
<evidence type="ECO:0000313" key="2">
    <source>
        <dbReference type="EMBL" id="MBM9477242.1"/>
    </source>
</evidence>
<accession>A0A939C6J1</accession>
<dbReference type="Proteomes" id="UP000663801">
    <property type="component" value="Unassembled WGS sequence"/>
</dbReference>
<evidence type="ECO:0000256" key="1">
    <source>
        <dbReference type="SAM" id="Phobius"/>
    </source>
</evidence>
<protein>
    <submittedName>
        <fullName evidence="2">Uncharacterized protein</fullName>
    </submittedName>
</protein>
<comment type="caution">
    <text evidence="2">The sequence shown here is derived from an EMBL/GenBank/DDBJ whole genome shotgun (WGS) entry which is preliminary data.</text>
</comment>
<organism evidence="2 3">
    <name type="scientific">Nakamurella flavida</name>
    <dbReference type="NCBI Taxonomy" id="363630"/>
    <lineage>
        <taxon>Bacteria</taxon>
        <taxon>Bacillati</taxon>
        <taxon>Actinomycetota</taxon>
        <taxon>Actinomycetes</taxon>
        <taxon>Nakamurellales</taxon>
        <taxon>Nakamurellaceae</taxon>
        <taxon>Nakamurella</taxon>
    </lineage>
</organism>
<keyword evidence="1" id="KW-0472">Membrane</keyword>
<evidence type="ECO:0000313" key="3">
    <source>
        <dbReference type="Proteomes" id="UP000663801"/>
    </source>
</evidence>
<dbReference type="AlphaFoldDB" id="A0A939C6J1"/>
<name>A0A939C6J1_9ACTN</name>